<feature type="binding site" evidence="16">
    <location>
        <position position="197"/>
    </location>
    <ligand>
        <name>substrate</name>
    </ligand>
</feature>
<dbReference type="InterPro" id="IPR016192">
    <property type="entry name" value="APOBEC/CMP_deaminase_Zn-bd"/>
</dbReference>
<dbReference type="KEGG" id="csph:CSPHI_06325"/>
<evidence type="ECO:0000259" key="18">
    <source>
        <dbReference type="PROSITE" id="PS51747"/>
    </source>
</evidence>
<dbReference type="PIRSF" id="PIRSF006769">
    <property type="entry name" value="RibD"/>
    <property type="match status" value="1"/>
</dbReference>
<evidence type="ECO:0000256" key="16">
    <source>
        <dbReference type="PIRSR" id="PIRSR006769-2"/>
    </source>
</evidence>
<dbReference type="RefSeq" id="WP_075691965.1">
    <property type="nucleotide sequence ID" value="NZ_CP009248.1"/>
</dbReference>
<feature type="binding site" evidence="16">
    <location>
        <position position="183"/>
    </location>
    <ligand>
        <name>substrate</name>
    </ligand>
</feature>
<reference evidence="19 20" key="1">
    <citation type="submission" date="2014-08" db="EMBL/GenBank/DDBJ databases">
        <title>Complete genome sequence of Corynebacterium sphenisci CECT 5990(T) (=DSM 44792(T)), isolated from healthy wild penguins.</title>
        <authorList>
            <person name="Ruckert C."/>
            <person name="Albersmeier A."/>
            <person name="Winkler A."/>
            <person name="Kalinowski J."/>
        </authorList>
    </citation>
    <scope>NUCLEOTIDE SEQUENCE [LARGE SCALE GENOMIC DNA]</scope>
    <source>
        <strain evidence="19 20">DSM 44792</strain>
    </source>
</reference>
<dbReference type="Gene3D" id="3.40.140.10">
    <property type="entry name" value="Cytidine Deaminase, domain 2"/>
    <property type="match status" value="1"/>
</dbReference>
<keyword evidence="9 14" id="KW-0521">NADP</keyword>
<comment type="pathway">
    <text evidence="2 14">Cofactor biosynthesis; riboflavin biosynthesis; 5-amino-6-(D-ribitylamino)uracil from GTP: step 2/4.</text>
</comment>
<keyword evidence="8 14" id="KW-0862">Zinc</keyword>
<comment type="cofactor">
    <cofactor evidence="14 17">
        <name>Zn(2+)</name>
        <dbReference type="ChEBI" id="CHEBI:29105"/>
    </cofactor>
    <text evidence="14 17">Binds 1 zinc ion.</text>
</comment>
<dbReference type="NCBIfam" id="TIGR00326">
    <property type="entry name" value="eubact_ribD"/>
    <property type="match status" value="1"/>
</dbReference>
<sequence length="364" mass="36935">MPLHPDLLPTTPLSHDQAMRLAIAAAERVRGTTRPNPPVGCVILDARGIAVAAAGTDPVGGPHAEAQALAAAGERARGGTAVVTLEPCHHVGRTPPCTGALVEAGIVEVVHGVADPNPVAAGGADWLVGRGVAVVGGVLAADIADGVLRPWLHWQAHRRPHITLKTAGTVDGLAAATDGSSQWITGHLARRRVHVDRSRRDAIIVGTGTVLADDPRLTARSGDGALLPHQPLRVVVGRKAVPADAAVRGGAGPADPDTPELGGGFRHIQTRDMDRVVDVLADLGLIDVLVEGGPRLAGAFLAAGLVDAIESYVAPGLLGAGTAVVDTGSATTVADIARFRTTGVENLGGDVLIRAVRGPVAGRG</sequence>
<gene>
    <name evidence="19" type="ORF">CSPHI_06325</name>
</gene>
<feature type="binding site" evidence="16">
    <location>
        <begin position="293"/>
        <end position="299"/>
    </location>
    <ligand>
        <name>NADP(+)</name>
        <dbReference type="ChEBI" id="CHEBI:58349"/>
    </ligand>
</feature>
<dbReference type="InterPro" id="IPR004794">
    <property type="entry name" value="Eubact_RibD"/>
</dbReference>
<evidence type="ECO:0000256" key="3">
    <source>
        <dbReference type="ARBA" id="ARBA00004910"/>
    </source>
</evidence>
<evidence type="ECO:0000256" key="9">
    <source>
        <dbReference type="ARBA" id="ARBA00022857"/>
    </source>
</evidence>
<evidence type="ECO:0000256" key="17">
    <source>
        <dbReference type="PIRSR" id="PIRSR006769-3"/>
    </source>
</evidence>
<dbReference type="UniPathway" id="UPA00275">
    <property type="reaction ID" value="UER00401"/>
</dbReference>
<dbReference type="GO" id="GO:0009231">
    <property type="term" value="P:riboflavin biosynthetic process"/>
    <property type="evidence" value="ECO:0007669"/>
    <property type="project" value="UniProtKB-UniPathway"/>
</dbReference>
<feature type="binding site" evidence="17">
    <location>
        <position position="63"/>
    </location>
    <ligand>
        <name>Zn(2+)</name>
        <dbReference type="ChEBI" id="CHEBI:29105"/>
        <note>catalytic</note>
    </ligand>
</feature>
<dbReference type="InterPro" id="IPR002125">
    <property type="entry name" value="CMP_dCMP_dom"/>
</dbReference>
<comment type="catalytic activity">
    <reaction evidence="12 14">
        <text>5-amino-6-(5-phospho-D-ribitylamino)uracil + NADP(+) = 5-amino-6-(5-phospho-D-ribosylamino)uracil + NADPH + H(+)</text>
        <dbReference type="Rhea" id="RHEA:17845"/>
        <dbReference type="ChEBI" id="CHEBI:15378"/>
        <dbReference type="ChEBI" id="CHEBI:57783"/>
        <dbReference type="ChEBI" id="CHEBI:58349"/>
        <dbReference type="ChEBI" id="CHEBI:58421"/>
        <dbReference type="ChEBI" id="CHEBI:58453"/>
        <dbReference type="EC" id="1.1.1.193"/>
    </reaction>
</comment>
<dbReference type="GO" id="GO:0008270">
    <property type="term" value="F:zinc ion binding"/>
    <property type="evidence" value="ECO:0007669"/>
    <property type="project" value="InterPro"/>
</dbReference>
<dbReference type="SUPFAM" id="SSF53927">
    <property type="entry name" value="Cytidine deaminase-like"/>
    <property type="match status" value="1"/>
</dbReference>
<evidence type="ECO:0000313" key="20">
    <source>
        <dbReference type="Proteomes" id="UP000185469"/>
    </source>
</evidence>
<evidence type="ECO:0000256" key="14">
    <source>
        <dbReference type="PIRNR" id="PIRNR006769"/>
    </source>
</evidence>
<dbReference type="EC" id="3.5.4.26" evidence="14"/>
<protein>
    <recommendedName>
        <fullName evidence="14">Riboflavin biosynthesis protein RibD</fullName>
    </recommendedName>
    <domain>
        <recommendedName>
            <fullName evidence="14">Diaminohydroxyphosphoribosylaminopyrimidine deaminase</fullName>
            <shortName evidence="14">DRAP deaminase</shortName>
            <ecNumber evidence="14">3.5.4.26</ecNumber>
        </recommendedName>
        <alternativeName>
            <fullName evidence="14">Riboflavin-specific deaminase</fullName>
        </alternativeName>
    </domain>
    <domain>
        <recommendedName>
            <fullName evidence="14">5-amino-6-(5-phosphoribosylamino)uracil reductase</fullName>
            <ecNumber evidence="14">1.1.1.193</ecNumber>
        </recommendedName>
        <alternativeName>
            <fullName evidence="14">HTP reductase</fullName>
        </alternativeName>
    </domain>
</protein>
<keyword evidence="20" id="KW-1185">Reference proteome</keyword>
<keyword evidence="14" id="KW-0378">Hydrolase</keyword>
<evidence type="ECO:0000256" key="2">
    <source>
        <dbReference type="ARBA" id="ARBA00004882"/>
    </source>
</evidence>
<dbReference type="PANTHER" id="PTHR38011:SF7">
    <property type="entry name" value="2,5-DIAMINO-6-RIBOSYLAMINO-4(3H)-PYRIMIDINONE 5'-PHOSPHATE REDUCTASE"/>
    <property type="match status" value="1"/>
</dbReference>
<comment type="catalytic activity">
    <reaction evidence="13 14">
        <text>2,5-diamino-6-hydroxy-4-(5-phosphoribosylamino)-pyrimidine + H2O + H(+) = 5-amino-6-(5-phospho-D-ribosylamino)uracil + NH4(+)</text>
        <dbReference type="Rhea" id="RHEA:21868"/>
        <dbReference type="ChEBI" id="CHEBI:15377"/>
        <dbReference type="ChEBI" id="CHEBI:15378"/>
        <dbReference type="ChEBI" id="CHEBI:28938"/>
        <dbReference type="ChEBI" id="CHEBI:58453"/>
        <dbReference type="ChEBI" id="CHEBI:58614"/>
        <dbReference type="EC" id="3.5.4.26"/>
    </reaction>
</comment>
<accession>A0A1L7CY28</accession>
<feature type="binding site" evidence="16">
    <location>
        <position position="167"/>
    </location>
    <ligand>
        <name>substrate</name>
    </ligand>
</feature>
<comment type="pathway">
    <text evidence="3 14">Cofactor biosynthesis; riboflavin biosynthesis; 5-amino-6-(D-ribitylamino)uracil from GTP: step 3/4.</text>
</comment>
<evidence type="ECO:0000256" key="1">
    <source>
        <dbReference type="ARBA" id="ARBA00002151"/>
    </source>
</evidence>
<evidence type="ECO:0000256" key="15">
    <source>
        <dbReference type="PIRSR" id="PIRSR006769-1"/>
    </source>
</evidence>
<dbReference type="STRING" id="1437874.CSPHI_06325"/>
<dbReference type="Proteomes" id="UP000185469">
    <property type="component" value="Chromosome"/>
</dbReference>
<comment type="function">
    <text evidence="1 14">Converts 2,5-diamino-6-(ribosylamino)-4(3h)-pyrimidinone 5'-phosphate into 5-amino-6-(ribosylamino)-2,4(1h,3h)-pyrimidinedione 5'-phosphate.</text>
</comment>
<dbReference type="InterPro" id="IPR024072">
    <property type="entry name" value="DHFR-like_dom_sf"/>
</dbReference>
<evidence type="ECO:0000256" key="12">
    <source>
        <dbReference type="ARBA" id="ARBA00049861"/>
    </source>
</evidence>
<comment type="similarity">
    <text evidence="4 14">In the N-terminal section; belongs to the cytidine and deoxycytidylate deaminase family.</text>
</comment>
<dbReference type="InterPro" id="IPR002734">
    <property type="entry name" value="RibDG_C"/>
</dbReference>
<dbReference type="OrthoDB" id="9800865at2"/>
<dbReference type="EMBL" id="CP009248">
    <property type="protein sequence ID" value="APT90722.1"/>
    <property type="molecule type" value="Genomic_DNA"/>
</dbReference>
<name>A0A1L7CY28_9CORY</name>
<feature type="binding site" evidence="16">
    <location>
        <position position="209"/>
    </location>
    <ligand>
        <name>NADP(+)</name>
        <dbReference type="ChEBI" id="CHEBI:58349"/>
    </ligand>
</feature>
<dbReference type="PANTHER" id="PTHR38011">
    <property type="entry name" value="DIHYDROFOLATE REDUCTASE FAMILY PROTEIN (AFU_ORTHOLOGUE AFUA_8G06820)"/>
    <property type="match status" value="1"/>
</dbReference>
<feature type="binding site" evidence="16">
    <location>
        <position position="213"/>
    </location>
    <ligand>
        <name>NADP(+)</name>
        <dbReference type="ChEBI" id="CHEBI:58349"/>
    </ligand>
</feature>
<evidence type="ECO:0000256" key="10">
    <source>
        <dbReference type="ARBA" id="ARBA00023002"/>
    </source>
</evidence>
<evidence type="ECO:0000256" key="11">
    <source>
        <dbReference type="ARBA" id="ARBA00023268"/>
    </source>
</evidence>
<comment type="similarity">
    <text evidence="5 14">In the C-terminal section; belongs to the HTP reductase family.</text>
</comment>
<feature type="binding site" evidence="16">
    <location>
        <position position="220"/>
    </location>
    <ligand>
        <name>substrate</name>
    </ligand>
</feature>
<dbReference type="PROSITE" id="PS00903">
    <property type="entry name" value="CYT_DCMP_DEAMINASES_1"/>
    <property type="match status" value="1"/>
</dbReference>
<dbReference type="Pfam" id="PF00383">
    <property type="entry name" value="dCMP_cyt_deam_1"/>
    <property type="match status" value="1"/>
</dbReference>
<dbReference type="Pfam" id="PF01872">
    <property type="entry name" value="RibD_C"/>
    <property type="match status" value="1"/>
</dbReference>
<evidence type="ECO:0000256" key="4">
    <source>
        <dbReference type="ARBA" id="ARBA00005259"/>
    </source>
</evidence>
<dbReference type="Gene3D" id="3.40.430.10">
    <property type="entry name" value="Dihydrofolate Reductase, subunit A"/>
    <property type="match status" value="1"/>
</dbReference>
<organism evidence="19 20">
    <name type="scientific">Corynebacterium sphenisci DSM 44792</name>
    <dbReference type="NCBI Taxonomy" id="1437874"/>
    <lineage>
        <taxon>Bacteria</taxon>
        <taxon>Bacillati</taxon>
        <taxon>Actinomycetota</taxon>
        <taxon>Actinomycetes</taxon>
        <taxon>Mycobacteriales</taxon>
        <taxon>Corynebacteriaceae</taxon>
        <taxon>Corynebacterium</taxon>
    </lineage>
</organism>
<feature type="binding site" evidence="16">
    <location>
        <position position="217"/>
    </location>
    <ligand>
        <name>substrate</name>
    </ligand>
</feature>
<evidence type="ECO:0000256" key="8">
    <source>
        <dbReference type="ARBA" id="ARBA00022833"/>
    </source>
</evidence>
<keyword evidence="6 14" id="KW-0686">Riboflavin biosynthesis</keyword>
<feature type="binding site" evidence="17">
    <location>
        <position position="97"/>
    </location>
    <ligand>
        <name>Zn(2+)</name>
        <dbReference type="ChEBI" id="CHEBI:29105"/>
        <note>catalytic</note>
    </ligand>
</feature>
<dbReference type="SUPFAM" id="SSF53597">
    <property type="entry name" value="Dihydrofolate reductase-like"/>
    <property type="match status" value="1"/>
</dbReference>
<feature type="active site" description="Proton donor" evidence="15">
    <location>
        <position position="65"/>
    </location>
</feature>
<dbReference type="InterPro" id="IPR016193">
    <property type="entry name" value="Cytidine_deaminase-like"/>
</dbReference>
<evidence type="ECO:0000313" key="19">
    <source>
        <dbReference type="EMBL" id="APT90722.1"/>
    </source>
</evidence>
<evidence type="ECO:0000256" key="13">
    <source>
        <dbReference type="ARBA" id="ARBA00049886"/>
    </source>
</evidence>
<feature type="domain" description="CMP/dCMP-type deaminase" evidence="18">
    <location>
        <begin position="13"/>
        <end position="127"/>
    </location>
</feature>
<feature type="binding site" evidence="16">
    <location>
        <position position="291"/>
    </location>
    <ligand>
        <name>substrate</name>
    </ligand>
</feature>
<feature type="binding site" evidence="16">
    <location>
        <position position="181"/>
    </location>
    <ligand>
        <name>substrate</name>
    </ligand>
</feature>
<keyword evidence="7 14" id="KW-0479">Metal-binding</keyword>
<dbReference type="GO" id="GO:0008835">
    <property type="term" value="F:diaminohydroxyphosphoribosylaminopyrimidine deaminase activity"/>
    <property type="evidence" value="ECO:0007669"/>
    <property type="project" value="UniProtKB-EC"/>
</dbReference>
<dbReference type="AlphaFoldDB" id="A0A1L7CY28"/>
<evidence type="ECO:0000256" key="5">
    <source>
        <dbReference type="ARBA" id="ARBA00007417"/>
    </source>
</evidence>
<dbReference type="InterPro" id="IPR050765">
    <property type="entry name" value="Riboflavin_Biosynth_HTPR"/>
</dbReference>
<dbReference type="EC" id="1.1.1.193" evidence="14"/>
<keyword evidence="10 14" id="KW-0560">Oxidoreductase</keyword>
<dbReference type="PROSITE" id="PS51747">
    <property type="entry name" value="CYT_DCMP_DEAMINASES_2"/>
    <property type="match status" value="1"/>
</dbReference>
<proteinExistence type="inferred from homology"/>
<dbReference type="GO" id="GO:0008703">
    <property type="term" value="F:5-amino-6-(5-phosphoribosylamino)uracil reductase activity"/>
    <property type="evidence" value="ECO:0007669"/>
    <property type="project" value="UniProtKB-EC"/>
</dbReference>
<evidence type="ECO:0000256" key="7">
    <source>
        <dbReference type="ARBA" id="ARBA00022723"/>
    </source>
</evidence>
<feature type="binding site" evidence="17">
    <location>
        <position position="88"/>
    </location>
    <ligand>
        <name>Zn(2+)</name>
        <dbReference type="ChEBI" id="CHEBI:29105"/>
        <note>catalytic</note>
    </ligand>
</feature>
<keyword evidence="11" id="KW-0511">Multifunctional enzyme</keyword>
<evidence type="ECO:0000256" key="6">
    <source>
        <dbReference type="ARBA" id="ARBA00022619"/>
    </source>
</evidence>